<feature type="repeat" description="Pumilio" evidence="2">
    <location>
        <begin position="370"/>
        <end position="405"/>
    </location>
</feature>
<dbReference type="PROSITE" id="PS50302">
    <property type="entry name" value="PUM"/>
    <property type="match status" value="5"/>
</dbReference>
<dbReference type="InterPro" id="IPR033133">
    <property type="entry name" value="PUM-HD"/>
</dbReference>
<protein>
    <recommendedName>
        <fullName evidence="4">PUM-HD domain-containing protein</fullName>
    </recommendedName>
</protein>
<evidence type="ECO:0000256" key="1">
    <source>
        <dbReference type="ARBA" id="ARBA00022737"/>
    </source>
</evidence>
<feature type="region of interest" description="Disordered" evidence="3">
    <location>
        <begin position="212"/>
        <end position="269"/>
    </location>
</feature>
<dbReference type="Pfam" id="PF00806">
    <property type="entry name" value="PUF"/>
    <property type="match status" value="8"/>
</dbReference>
<feature type="compositionally biased region" description="Polar residues" evidence="3">
    <location>
        <begin position="218"/>
        <end position="252"/>
    </location>
</feature>
<dbReference type="Gene3D" id="1.25.10.10">
    <property type="entry name" value="Leucine-rich Repeat Variant"/>
    <property type="match status" value="1"/>
</dbReference>
<feature type="region of interest" description="Disordered" evidence="3">
    <location>
        <begin position="674"/>
        <end position="720"/>
    </location>
</feature>
<gene>
    <name evidence="5" type="ORF">PPROV_000496100</name>
</gene>
<keyword evidence="1" id="KW-0677">Repeat</keyword>
<accession>A0A830HGI3</accession>
<dbReference type="Proteomes" id="UP000660262">
    <property type="component" value="Unassembled WGS sequence"/>
</dbReference>
<reference evidence="5" key="1">
    <citation type="submission" date="2020-10" db="EMBL/GenBank/DDBJ databases">
        <title>Unveiling of a novel bifunctional photoreceptor, Dualchrome1, isolated from a cosmopolitan green alga.</title>
        <authorList>
            <person name="Suzuki S."/>
            <person name="Kawachi M."/>
        </authorList>
    </citation>
    <scope>NUCLEOTIDE SEQUENCE</scope>
    <source>
        <strain evidence="5">NIES 2893</strain>
    </source>
</reference>
<evidence type="ECO:0000313" key="5">
    <source>
        <dbReference type="EMBL" id="GHP06214.1"/>
    </source>
</evidence>
<dbReference type="EMBL" id="BNJQ01000012">
    <property type="protein sequence ID" value="GHP06214.1"/>
    <property type="molecule type" value="Genomic_DNA"/>
</dbReference>
<dbReference type="OrthoDB" id="668540at2759"/>
<keyword evidence="6" id="KW-1185">Reference proteome</keyword>
<organism evidence="5 6">
    <name type="scientific">Pycnococcus provasolii</name>
    <dbReference type="NCBI Taxonomy" id="41880"/>
    <lineage>
        <taxon>Eukaryota</taxon>
        <taxon>Viridiplantae</taxon>
        <taxon>Chlorophyta</taxon>
        <taxon>Pseudoscourfieldiophyceae</taxon>
        <taxon>Pseudoscourfieldiales</taxon>
        <taxon>Pycnococcaceae</taxon>
        <taxon>Pycnococcus</taxon>
    </lineage>
</organism>
<dbReference type="InterPro" id="IPR016024">
    <property type="entry name" value="ARM-type_fold"/>
</dbReference>
<dbReference type="GO" id="GO:0003729">
    <property type="term" value="F:mRNA binding"/>
    <property type="evidence" value="ECO:0007669"/>
    <property type="project" value="TreeGrafter"/>
</dbReference>
<dbReference type="SMART" id="SM00025">
    <property type="entry name" value="Pumilio"/>
    <property type="match status" value="8"/>
</dbReference>
<comment type="caution">
    <text evidence="5">The sequence shown here is derived from an EMBL/GenBank/DDBJ whole genome shotgun (WGS) entry which is preliminary data.</text>
</comment>
<feature type="repeat" description="Pumilio" evidence="2">
    <location>
        <begin position="510"/>
        <end position="545"/>
    </location>
</feature>
<dbReference type="PANTHER" id="PTHR12537:SF12">
    <property type="entry name" value="MATERNAL PROTEIN PUMILIO"/>
    <property type="match status" value="1"/>
</dbReference>
<feature type="compositionally biased region" description="Acidic residues" evidence="3">
    <location>
        <begin position="705"/>
        <end position="720"/>
    </location>
</feature>
<dbReference type="InterPro" id="IPR001313">
    <property type="entry name" value="Pumilio_RNA-bd_rpt"/>
</dbReference>
<dbReference type="InterPro" id="IPR011989">
    <property type="entry name" value="ARM-like"/>
</dbReference>
<feature type="domain" description="PUM-HD" evidence="4">
    <location>
        <begin position="272"/>
        <end position="664"/>
    </location>
</feature>
<feature type="repeat" description="Pumilio" evidence="2">
    <location>
        <begin position="332"/>
        <end position="369"/>
    </location>
</feature>
<proteinExistence type="predicted"/>
<feature type="compositionally biased region" description="Basic and acidic residues" evidence="3">
    <location>
        <begin position="691"/>
        <end position="700"/>
    </location>
</feature>
<dbReference type="PROSITE" id="PS50303">
    <property type="entry name" value="PUM_HD"/>
    <property type="match status" value="1"/>
</dbReference>
<dbReference type="AlphaFoldDB" id="A0A830HGI3"/>
<dbReference type="SUPFAM" id="SSF48371">
    <property type="entry name" value="ARM repeat"/>
    <property type="match status" value="1"/>
</dbReference>
<feature type="compositionally biased region" description="Polar residues" evidence="3">
    <location>
        <begin position="1"/>
        <end position="22"/>
    </location>
</feature>
<dbReference type="GO" id="GO:0005737">
    <property type="term" value="C:cytoplasm"/>
    <property type="evidence" value="ECO:0007669"/>
    <property type="project" value="TreeGrafter"/>
</dbReference>
<feature type="repeat" description="Pumilio" evidence="2">
    <location>
        <begin position="296"/>
        <end position="331"/>
    </location>
</feature>
<feature type="compositionally biased region" description="Low complexity" evidence="3">
    <location>
        <begin position="680"/>
        <end position="689"/>
    </location>
</feature>
<dbReference type="GO" id="GO:0010608">
    <property type="term" value="P:post-transcriptional regulation of gene expression"/>
    <property type="evidence" value="ECO:0007669"/>
    <property type="project" value="TreeGrafter"/>
</dbReference>
<evidence type="ECO:0000259" key="4">
    <source>
        <dbReference type="PROSITE" id="PS50303"/>
    </source>
</evidence>
<dbReference type="PANTHER" id="PTHR12537">
    <property type="entry name" value="RNA BINDING PROTEIN PUMILIO-RELATED"/>
    <property type="match status" value="1"/>
</dbReference>
<evidence type="ECO:0000256" key="2">
    <source>
        <dbReference type="PROSITE-ProRule" id="PRU00317"/>
    </source>
</evidence>
<sequence>MSSQAPAAVPNTTLQHEQQQGQAKKGPAYLKQHTHSEPLPDTRYVDAWLGTTMAGPPLPTPLPHLAMNPAAMMYPQAAVEAQAPYGSGSYHGAPQPIHPYTHAAATAAAAAAATAANYHHAAGYGYVPRPQTQEYTPPLAMAAAPFGGMPMSIPGCVDDGSPVGPFNLYLHSNPSSAASTPTPVGWDVQLVEQMDHFSLGIQADAMMQRSAVAAAQAHRNQQYSSSTSNHGNGNVRRNQNWQRPSPKSPQASRDSKLTTAAAPANAKESGERASELLLYTLKTIDPSQVAEFCDNKLRGNIVALSCSNTGSRFVQQALASRPAKDVERYFHEVLANDGLERLVFDTFGNYTMQKFLEHPIPYIRNKVLEAFEAKPREFAKHHHGCRVLQKIIEVCDAEGQKRVMNCLMKEIDLFAWHQNANHVIQKLIECMRIEDLAPIVKYTKGRANELAQHVYGCRVVQRILNRMPRVLFETKDASHPWMDDSSDGDGSSPETESDDTSWSGHFILHELIKEIVILIQDLYGNYVVQHALRNGTPNIVRCIVDSLLTRLAPQDFRALVCHRCASNAIELMLQFSDVDTQKRILAELFLLDGSRDGEGTSAERKSMFVKMATNPFGNYVVQRCMRMLAPEQRTIVFRSISSAIPSLYHNVYGKLVIVDLHMLMSMELKLTTEDEEDASSESAQDAQAAHLSERVRKGEVTLDSFEGDDDDSSDGLGMDE</sequence>
<feature type="region of interest" description="Disordered" evidence="3">
    <location>
        <begin position="1"/>
        <end position="38"/>
    </location>
</feature>
<name>A0A830HGI3_9CHLO</name>
<evidence type="ECO:0000313" key="6">
    <source>
        <dbReference type="Proteomes" id="UP000660262"/>
    </source>
</evidence>
<evidence type="ECO:0000256" key="3">
    <source>
        <dbReference type="SAM" id="MobiDB-lite"/>
    </source>
</evidence>
<feature type="repeat" description="Pumilio" evidence="2">
    <location>
        <begin position="603"/>
        <end position="638"/>
    </location>
</feature>